<sequence length="680" mass="74883">MTNLLALNRQSYRDHCLIVIGPGTLAEEVLAKRRLNAGGRLLHVLTDQNDQNSEERVVVKAFQDLEGCFFWQPPKRKSTAFAQRLRRAFRTHWSSTGPDSFELKPKETLEILMTGGRMHHIRLFDAKGCIEAEMSGEIVLKPDMQLAQDFDVQVMNPDLKSCGTFSLRWMILSILLLLLWHTLRQVVSIHFELHAETGDFPWWRALLTGINSAVFCGVGLGECVSLSFAGLPPTYLSHCVGIFAGTLVCSGLSALHAADVVSSIVGGLVLGAVGSGILYVRSGRTFPERRWPSCLAFALANITGTAGPGLLASVIIWTYTFLLDTGLNSAATLFLPIATALSETLCVFYAKTIYSALVVAKRPAVPGDTALVNMPWMLIAAHGCAESARMVGMFSSAVRDGEFTWVGAACLTFMLNVLSRLGWLRWLAFQFLKRSFGVRTARAIAAPTAWSKLHDEVKIYVGYIRYIIPLALAASRAIYYHDISWDGPYMPIFSFSAGCALLCILLFEILEDVVVINEFLPVSPIPKEVLESQPSRTDDPSSLVSVEVRPMKSDEADEELWQLEDFDAGTATAMSVHKLTSICPQPEMVAVHSIGSRRFSWHSRVRRALGQERALCPSLVLHGLREMSFVSQLSAIACISEFTLGFLHTVIGPGYARGLCETGNNLQPLSILWLPVPIQC</sequence>
<accession>A0A9P1FPP5</accession>
<dbReference type="Proteomes" id="UP001152797">
    <property type="component" value="Unassembled WGS sequence"/>
</dbReference>
<dbReference type="EMBL" id="CAMXCT010000943">
    <property type="protein sequence ID" value="CAI3984994.1"/>
    <property type="molecule type" value="Genomic_DNA"/>
</dbReference>
<feature type="transmembrane region" description="Helical" evidence="1">
    <location>
        <begin position="235"/>
        <end position="255"/>
    </location>
</feature>
<keyword evidence="1" id="KW-0812">Transmembrane</keyword>
<evidence type="ECO:0000313" key="2">
    <source>
        <dbReference type="EMBL" id="CAI3984994.1"/>
    </source>
</evidence>
<feature type="transmembrane region" description="Helical" evidence="1">
    <location>
        <begin position="492"/>
        <end position="510"/>
    </location>
</feature>
<evidence type="ECO:0000313" key="3">
    <source>
        <dbReference type="EMBL" id="CAL1138369.1"/>
    </source>
</evidence>
<evidence type="ECO:0000313" key="4">
    <source>
        <dbReference type="Proteomes" id="UP001152797"/>
    </source>
</evidence>
<dbReference type="EMBL" id="CAMXCT030000943">
    <property type="protein sequence ID" value="CAL4772306.1"/>
    <property type="molecule type" value="Genomic_DNA"/>
</dbReference>
<feature type="transmembrane region" description="Helical" evidence="1">
    <location>
        <begin position="294"/>
        <end position="319"/>
    </location>
</feature>
<feature type="transmembrane region" description="Helical" evidence="1">
    <location>
        <begin position="371"/>
        <end position="391"/>
    </location>
</feature>
<feature type="transmembrane region" description="Helical" evidence="1">
    <location>
        <begin position="261"/>
        <end position="282"/>
    </location>
</feature>
<reference evidence="2" key="1">
    <citation type="submission" date="2022-10" db="EMBL/GenBank/DDBJ databases">
        <authorList>
            <person name="Chen Y."/>
            <person name="Dougan E. K."/>
            <person name="Chan C."/>
            <person name="Rhodes N."/>
            <person name="Thang M."/>
        </authorList>
    </citation>
    <scope>NUCLEOTIDE SEQUENCE</scope>
</reference>
<name>A0A9P1FPP5_9DINO</name>
<reference evidence="3" key="2">
    <citation type="submission" date="2024-04" db="EMBL/GenBank/DDBJ databases">
        <authorList>
            <person name="Chen Y."/>
            <person name="Shah S."/>
            <person name="Dougan E. K."/>
            <person name="Thang M."/>
            <person name="Chan C."/>
        </authorList>
    </citation>
    <scope>NUCLEOTIDE SEQUENCE [LARGE SCALE GENOMIC DNA]</scope>
</reference>
<comment type="caution">
    <text evidence="2">The sequence shown here is derived from an EMBL/GenBank/DDBJ whole genome shotgun (WGS) entry which is preliminary data.</text>
</comment>
<feature type="transmembrane region" description="Helical" evidence="1">
    <location>
        <begin position="403"/>
        <end position="424"/>
    </location>
</feature>
<feature type="transmembrane region" description="Helical" evidence="1">
    <location>
        <begin position="460"/>
        <end position="480"/>
    </location>
</feature>
<keyword evidence="4" id="KW-1185">Reference proteome</keyword>
<evidence type="ECO:0000256" key="1">
    <source>
        <dbReference type="SAM" id="Phobius"/>
    </source>
</evidence>
<keyword evidence="1" id="KW-0472">Membrane</keyword>
<gene>
    <name evidence="2" type="ORF">C1SCF055_LOCUS12485</name>
</gene>
<protein>
    <submittedName>
        <fullName evidence="2">Uncharacterized protein</fullName>
    </submittedName>
</protein>
<organism evidence="2">
    <name type="scientific">Cladocopium goreaui</name>
    <dbReference type="NCBI Taxonomy" id="2562237"/>
    <lineage>
        <taxon>Eukaryota</taxon>
        <taxon>Sar</taxon>
        <taxon>Alveolata</taxon>
        <taxon>Dinophyceae</taxon>
        <taxon>Suessiales</taxon>
        <taxon>Symbiodiniaceae</taxon>
        <taxon>Cladocopium</taxon>
    </lineage>
</organism>
<feature type="transmembrane region" description="Helical" evidence="1">
    <location>
        <begin position="331"/>
        <end position="350"/>
    </location>
</feature>
<dbReference type="OrthoDB" id="425631at2759"/>
<proteinExistence type="predicted"/>
<keyword evidence="1" id="KW-1133">Transmembrane helix</keyword>
<dbReference type="AlphaFoldDB" id="A0A9P1FPP5"/>
<dbReference type="EMBL" id="CAMXCT020000943">
    <property type="protein sequence ID" value="CAL1138369.1"/>
    <property type="molecule type" value="Genomic_DNA"/>
</dbReference>
<feature type="transmembrane region" description="Helical" evidence="1">
    <location>
        <begin position="165"/>
        <end position="183"/>
    </location>
</feature>
<feature type="transmembrane region" description="Helical" evidence="1">
    <location>
        <begin position="203"/>
        <end position="228"/>
    </location>
</feature>